<evidence type="ECO:0000313" key="1">
    <source>
        <dbReference type="EMBL" id="JAH50279.1"/>
    </source>
</evidence>
<dbReference type="EMBL" id="GBXM01058298">
    <property type="protein sequence ID" value="JAH50279.1"/>
    <property type="molecule type" value="Transcribed_RNA"/>
</dbReference>
<sequence>MRNVQLKSLTRHPVVCLHAVSFIRIKCIFYSRNTIL</sequence>
<name>A0A0E9T9D5_ANGAN</name>
<accession>A0A0E9T9D5</accession>
<reference evidence="1" key="2">
    <citation type="journal article" date="2015" name="Fish Shellfish Immunol.">
        <title>Early steps in the European eel (Anguilla anguilla)-Vibrio vulnificus interaction in the gills: Role of the RtxA13 toxin.</title>
        <authorList>
            <person name="Callol A."/>
            <person name="Pajuelo D."/>
            <person name="Ebbesson L."/>
            <person name="Teles M."/>
            <person name="MacKenzie S."/>
            <person name="Amaro C."/>
        </authorList>
    </citation>
    <scope>NUCLEOTIDE SEQUENCE</scope>
</reference>
<dbReference type="AlphaFoldDB" id="A0A0E9T9D5"/>
<organism evidence="1">
    <name type="scientific">Anguilla anguilla</name>
    <name type="common">European freshwater eel</name>
    <name type="synonym">Muraena anguilla</name>
    <dbReference type="NCBI Taxonomy" id="7936"/>
    <lineage>
        <taxon>Eukaryota</taxon>
        <taxon>Metazoa</taxon>
        <taxon>Chordata</taxon>
        <taxon>Craniata</taxon>
        <taxon>Vertebrata</taxon>
        <taxon>Euteleostomi</taxon>
        <taxon>Actinopterygii</taxon>
        <taxon>Neopterygii</taxon>
        <taxon>Teleostei</taxon>
        <taxon>Anguilliformes</taxon>
        <taxon>Anguillidae</taxon>
        <taxon>Anguilla</taxon>
    </lineage>
</organism>
<protein>
    <submittedName>
        <fullName evidence="1">Uncharacterized protein</fullName>
    </submittedName>
</protein>
<reference evidence="1" key="1">
    <citation type="submission" date="2014-11" db="EMBL/GenBank/DDBJ databases">
        <authorList>
            <person name="Amaro Gonzalez C."/>
        </authorList>
    </citation>
    <scope>NUCLEOTIDE SEQUENCE</scope>
</reference>
<proteinExistence type="predicted"/>